<evidence type="ECO:0000259" key="8">
    <source>
        <dbReference type="Pfam" id="PF03772"/>
    </source>
</evidence>
<feature type="transmembrane region" description="Helical" evidence="6">
    <location>
        <begin position="262"/>
        <end position="286"/>
    </location>
</feature>
<evidence type="ECO:0000256" key="4">
    <source>
        <dbReference type="ARBA" id="ARBA00022989"/>
    </source>
</evidence>
<gene>
    <name evidence="9" type="ORF">OKA104_LOCUS28559</name>
</gene>
<feature type="transmembrane region" description="Helical" evidence="6">
    <location>
        <begin position="374"/>
        <end position="395"/>
    </location>
</feature>
<feature type="domain" description="Glyoxalase/fosfomycin resistance/dioxygenase" evidence="7">
    <location>
        <begin position="21"/>
        <end position="68"/>
    </location>
</feature>
<proteinExistence type="predicted"/>
<keyword evidence="5 6" id="KW-0472">Membrane</keyword>
<dbReference type="PANTHER" id="PTHR30619:SF1">
    <property type="entry name" value="RECOMBINATION PROTEIN 2"/>
    <property type="match status" value="1"/>
</dbReference>
<feature type="transmembrane region" description="Helical" evidence="6">
    <location>
        <begin position="236"/>
        <end position="255"/>
    </location>
</feature>
<reference evidence="9" key="1">
    <citation type="submission" date="2021-02" db="EMBL/GenBank/DDBJ databases">
        <authorList>
            <person name="Nowell W R."/>
        </authorList>
    </citation>
    <scope>NUCLEOTIDE SEQUENCE</scope>
</reference>
<organism evidence="9 10">
    <name type="scientific">Adineta steineri</name>
    <dbReference type="NCBI Taxonomy" id="433720"/>
    <lineage>
        <taxon>Eukaryota</taxon>
        <taxon>Metazoa</taxon>
        <taxon>Spiralia</taxon>
        <taxon>Gnathifera</taxon>
        <taxon>Rotifera</taxon>
        <taxon>Eurotatoria</taxon>
        <taxon>Bdelloidea</taxon>
        <taxon>Adinetida</taxon>
        <taxon>Adinetidae</taxon>
        <taxon>Adineta</taxon>
    </lineage>
</organism>
<dbReference type="Pfam" id="PF03772">
    <property type="entry name" value="Competence"/>
    <property type="match status" value="1"/>
</dbReference>
<dbReference type="Gene3D" id="3.30.720.120">
    <property type="match status" value="1"/>
</dbReference>
<dbReference type="InterPro" id="IPR052159">
    <property type="entry name" value="Competence_DNA_uptake"/>
</dbReference>
<dbReference type="InterPro" id="IPR004477">
    <property type="entry name" value="ComEC_N"/>
</dbReference>
<evidence type="ECO:0000259" key="7">
    <source>
        <dbReference type="Pfam" id="PF00903"/>
    </source>
</evidence>
<feature type="domain" description="ComEC/Rec2-related protein" evidence="8">
    <location>
        <begin position="212"/>
        <end position="393"/>
    </location>
</feature>
<name>A0A819MGK0_9BILA</name>
<dbReference type="AlphaFoldDB" id="A0A819MGK0"/>
<sequence length="399" mass="45334">MTQDINTLLRPPHFAPMSAYLILSNIDSALAFYEKAFGFKIKEKVPNKSGQTIHAEMLYSDQVIMFGPEGACGSIFIMTFLELCTSIAITGIVFNLGKIASLAEFHQKSLQFLWIPDNTDQKIWLSWYYPPPIHLHIGDQWQLHIKTKTAQTRWLIAQNINSQGSVQMDFKNQLIQKNHWAYPINHIREIIYTHLKNTLGSNHSTLGFICALTIGVRNDITEIQWNDLRATGTNHLMAIAGLHIGFMALIIYSLFNFLWRRWSVLILLLPAQQAATLASLMAAIIYSALAGFSLPTERAVIMLTVFLITKLHRVKISVWGSYFLAIFIILAIHPLCLLTATFWLSFTAVGLLIYGNSNRIGRLTLWQHWTRAQWIMALGLTPLGFLFFQQAYFLISAGF</sequence>
<dbReference type="InterPro" id="IPR004360">
    <property type="entry name" value="Glyas_Fos-R_dOase_dom"/>
</dbReference>
<dbReference type="Proteomes" id="UP000663881">
    <property type="component" value="Unassembled WGS sequence"/>
</dbReference>
<dbReference type="NCBIfam" id="TIGR00360">
    <property type="entry name" value="ComEC_N-term"/>
    <property type="match status" value="1"/>
</dbReference>
<evidence type="ECO:0000313" key="9">
    <source>
        <dbReference type="EMBL" id="CAF3979193.1"/>
    </source>
</evidence>
<evidence type="ECO:0000256" key="1">
    <source>
        <dbReference type="ARBA" id="ARBA00004651"/>
    </source>
</evidence>
<dbReference type="GO" id="GO:0005886">
    <property type="term" value="C:plasma membrane"/>
    <property type="evidence" value="ECO:0007669"/>
    <property type="project" value="UniProtKB-SubCell"/>
</dbReference>
<dbReference type="InterPro" id="IPR029068">
    <property type="entry name" value="Glyas_Bleomycin-R_OHBP_Dase"/>
</dbReference>
<evidence type="ECO:0000256" key="2">
    <source>
        <dbReference type="ARBA" id="ARBA00022475"/>
    </source>
</evidence>
<dbReference type="Pfam" id="PF00903">
    <property type="entry name" value="Glyoxalase"/>
    <property type="match status" value="1"/>
</dbReference>
<comment type="caution">
    <text evidence="9">The sequence shown here is derived from an EMBL/GenBank/DDBJ whole genome shotgun (WGS) entry which is preliminary data.</text>
</comment>
<evidence type="ECO:0000256" key="6">
    <source>
        <dbReference type="SAM" id="Phobius"/>
    </source>
</evidence>
<keyword evidence="2" id="KW-1003">Cell membrane</keyword>
<evidence type="ECO:0000256" key="3">
    <source>
        <dbReference type="ARBA" id="ARBA00022692"/>
    </source>
</evidence>
<comment type="subcellular location">
    <subcellularLocation>
        <location evidence="1">Cell membrane</location>
        <topology evidence="1">Multi-pass membrane protein</topology>
    </subcellularLocation>
</comment>
<feature type="transmembrane region" description="Helical" evidence="6">
    <location>
        <begin position="321"/>
        <end position="354"/>
    </location>
</feature>
<dbReference type="PANTHER" id="PTHR30619">
    <property type="entry name" value="DNA INTERNALIZATION/COMPETENCE PROTEIN COMEC/REC2"/>
    <property type="match status" value="1"/>
</dbReference>
<evidence type="ECO:0000256" key="5">
    <source>
        <dbReference type="ARBA" id="ARBA00023136"/>
    </source>
</evidence>
<dbReference type="EMBL" id="CAJOAY010002779">
    <property type="protein sequence ID" value="CAF3979193.1"/>
    <property type="molecule type" value="Genomic_DNA"/>
</dbReference>
<keyword evidence="3 6" id="KW-0812">Transmembrane</keyword>
<protein>
    <submittedName>
        <fullName evidence="9">Uncharacterized protein</fullName>
    </submittedName>
</protein>
<accession>A0A819MGK0</accession>
<evidence type="ECO:0000313" key="10">
    <source>
        <dbReference type="Proteomes" id="UP000663881"/>
    </source>
</evidence>
<keyword evidence="4 6" id="KW-1133">Transmembrane helix</keyword>
<dbReference type="SUPFAM" id="SSF54593">
    <property type="entry name" value="Glyoxalase/Bleomycin resistance protein/Dihydroxybiphenyl dioxygenase"/>
    <property type="match status" value="1"/>
</dbReference>